<proteinExistence type="predicted"/>
<gene>
    <name evidence="1" type="ORF">BJB45_17610</name>
</gene>
<dbReference type="Gene3D" id="3.30.530.20">
    <property type="match status" value="1"/>
</dbReference>
<protein>
    <recommendedName>
        <fullName evidence="3">Polyketide cyclase</fullName>
    </recommendedName>
</protein>
<keyword evidence="2" id="KW-1185">Reference proteome</keyword>
<comment type="caution">
    <text evidence="1">The sequence shown here is derived from an EMBL/GenBank/DDBJ whole genome shotgun (WGS) entry which is preliminary data.</text>
</comment>
<reference evidence="1 2" key="1">
    <citation type="submission" date="2013-08" db="EMBL/GenBank/DDBJ databases">
        <title>draft genome of Halomonas huanghegensis, strain BJGMM-B45T.</title>
        <authorList>
            <person name="Miao C."/>
            <person name="Wan Y."/>
            <person name="Jin W."/>
        </authorList>
    </citation>
    <scope>NUCLEOTIDE SEQUENCE [LARGE SCALE GENOMIC DNA]</scope>
    <source>
        <strain evidence="1 2">BJGMM-B45</strain>
    </source>
</reference>
<dbReference type="KEGG" id="hhu:AR456_12300"/>
<name>W1NC83_9GAMM</name>
<evidence type="ECO:0000313" key="2">
    <source>
        <dbReference type="Proteomes" id="UP000019113"/>
    </source>
</evidence>
<dbReference type="SUPFAM" id="SSF55961">
    <property type="entry name" value="Bet v1-like"/>
    <property type="match status" value="1"/>
</dbReference>
<dbReference type="Proteomes" id="UP000019113">
    <property type="component" value="Unassembled WGS sequence"/>
</dbReference>
<dbReference type="InterPro" id="IPR019587">
    <property type="entry name" value="Polyketide_cyclase/dehydratase"/>
</dbReference>
<evidence type="ECO:0000313" key="1">
    <source>
        <dbReference type="EMBL" id="ERL53093.1"/>
    </source>
</evidence>
<accession>W1NC83</accession>
<dbReference type="EMBL" id="AVBC01000011">
    <property type="protein sequence ID" value="ERL53093.1"/>
    <property type="molecule type" value="Genomic_DNA"/>
</dbReference>
<organism evidence="1 2">
    <name type="scientific">Halomonas huangheensis</name>
    <dbReference type="NCBI Taxonomy" id="1178482"/>
    <lineage>
        <taxon>Bacteria</taxon>
        <taxon>Pseudomonadati</taxon>
        <taxon>Pseudomonadota</taxon>
        <taxon>Gammaproteobacteria</taxon>
        <taxon>Oceanospirillales</taxon>
        <taxon>Halomonadaceae</taxon>
        <taxon>Halomonas</taxon>
    </lineage>
</organism>
<dbReference type="eggNOG" id="COG5637">
    <property type="taxonomic scope" value="Bacteria"/>
</dbReference>
<evidence type="ECO:0008006" key="3">
    <source>
        <dbReference type="Google" id="ProtNLM"/>
    </source>
</evidence>
<dbReference type="PATRIC" id="fig|1178482.3.peg.132"/>
<dbReference type="InterPro" id="IPR023393">
    <property type="entry name" value="START-like_dom_sf"/>
</dbReference>
<dbReference type="OrthoDB" id="880456at2"/>
<dbReference type="RefSeq" id="WP_021817075.1">
    <property type="nucleotide sequence ID" value="NZ_AVBC01000011.1"/>
</dbReference>
<dbReference type="Pfam" id="PF10604">
    <property type="entry name" value="Polyketide_cyc2"/>
    <property type="match status" value="1"/>
</dbReference>
<dbReference type="AlphaFoldDB" id="W1NC83"/>
<sequence length="138" mass="15192">MMQVQHVSRYIHRSPSEVQAFAANPANLPQWAAGLAGSEVTRDGERWLATAPFGRVSIRFCADNPFGVMDHDVELEDGTLFHNPMRVVPNGEGSELTFTLFRQADMSDEQFAADRQAVENDLETLKALLEGPAATSES</sequence>
<dbReference type="STRING" id="1178482.AR456_12300"/>